<dbReference type="Pfam" id="PF07690">
    <property type="entry name" value="MFS_1"/>
    <property type="match status" value="1"/>
</dbReference>
<reference evidence="5" key="1">
    <citation type="submission" date="2019-07" db="EMBL/GenBank/DDBJ databases">
        <title>Hyphodiscus hymeniophilus genome sequencing and assembly.</title>
        <authorList>
            <person name="Kramer G."/>
            <person name="Nodwell J."/>
        </authorList>
    </citation>
    <scope>NUCLEOTIDE SEQUENCE</scope>
    <source>
        <strain evidence="5">ATCC 34498</strain>
    </source>
</reference>
<dbReference type="InterPro" id="IPR036259">
    <property type="entry name" value="MFS_trans_sf"/>
</dbReference>
<name>A0A9P7AZN9_9HELO</name>
<feature type="transmembrane region" description="Helical" evidence="3">
    <location>
        <begin position="106"/>
        <end position="125"/>
    </location>
</feature>
<feature type="transmembrane region" description="Helical" evidence="3">
    <location>
        <begin position="394"/>
        <end position="416"/>
    </location>
</feature>
<dbReference type="PANTHER" id="PTHR11360">
    <property type="entry name" value="MONOCARBOXYLATE TRANSPORTER"/>
    <property type="match status" value="1"/>
</dbReference>
<dbReference type="Gene3D" id="1.20.1250.20">
    <property type="entry name" value="MFS general substrate transporter like domains"/>
    <property type="match status" value="2"/>
</dbReference>
<dbReference type="Proteomes" id="UP000785200">
    <property type="component" value="Unassembled WGS sequence"/>
</dbReference>
<evidence type="ECO:0000313" key="5">
    <source>
        <dbReference type="EMBL" id="KAG0651361.1"/>
    </source>
</evidence>
<dbReference type="CDD" id="cd17352">
    <property type="entry name" value="MFS_MCT_SLC16"/>
    <property type="match status" value="1"/>
</dbReference>
<dbReference type="PANTHER" id="PTHR11360:SF280">
    <property type="entry name" value="MONOCARBOXYLATE TRANSPORTER, PUTATIVE (AFU_ORTHOLOGUE AFUA_1G05170)-RELATED"/>
    <property type="match status" value="1"/>
</dbReference>
<dbReference type="InterPro" id="IPR011701">
    <property type="entry name" value="MFS"/>
</dbReference>
<feature type="transmembrane region" description="Helical" evidence="3">
    <location>
        <begin position="158"/>
        <end position="181"/>
    </location>
</feature>
<dbReference type="GO" id="GO:0022857">
    <property type="term" value="F:transmembrane transporter activity"/>
    <property type="evidence" value="ECO:0007669"/>
    <property type="project" value="InterPro"/>
</dbReference>
<evidence type="ECO:0000313" key="6">
    <source>
        <dbReference type="Proteomes" id="UP000785200"/>
    </source>
</evidence>
<evidence type="ECO:0000259" key="4">
    <source>
        <dbReference type="PROSITE" id="PS50850"/>
    </source>
</evidence>
<dbReference type="PROSITE" id="PS50850">
    <property type="entry name" value="MFS"/>
    <property type="match status" value="1"/>
</dbReference>
<organism evidence="5 6">
    <name type="scientific">Hyphodiscus hymeniophilus</name>
    <dbReference type="NCBI Taxonomy" id="353542"/>
    <lineage>
        <taxon>Eukaryota</taxon>
        <taxon>Fungi</taxon>
        <taxon>Dikarya</taxon>
        <taxon>Ascomycota</taxon>
        <taxon>Pezizomycotina</taxon>
        <taxon>Leotiomycetes</taxon>
        <taxon>Helotiales</taxon>
        <taxon>Hyphodiscaceae</taxon>
        <taxon>Hyphodiscus</taxon>
    </lineage>
</organism>
<keyword evidence="3" id="KW-0812">Transmembrane</keyword>
<dbReference type="OrthoDB" id="6509908at2759"/>
<dbReference type="InterPro" id="IPR020846">
    <property type="entry name" value="MFS_dom"/>
</dbReference>
<feature type="domain" description="Major facilitator superfamily (MFS) profile" evidence="4">
    <location>
        <begin position="66"/>
        <end position="447"/>
    </location>
</feature>
<feature type="transmembrane region" description="Helical" evidence="3">
    <location>
        <begin position="132"/>
        <end position="152"/>
    </location>
</feature>
<feature type="transmembrane region" description="Helical" evidence="3">
    <location>
        <begin position="193"/>
        <end position="213"/>
    </location>
</feature>
<evidence type="ECO:0000256" key="1">
    <source>
        <dbReference type="ARBA" id="ARBA00004141"/>
    </source>
</evidence>
<feature type="transmembrane region" description="Helical" evidence="3">
    <location>
        <begin position="334"/>
        <end position="352"/>
    </location>
</feature>
<feature type="transmembrane region" description="Helical" evidence="3">
    <location>
        <begin position="74"/>
        <end position="94"/>
    </location>
</feature>
<keyword evidence="3" id="KW-0472">Membrane</keyword>
<comment type="subcellular location">
    <subcellularLocation>
        <location evidence="1">Membrane</location>
        <topology evidence="1">Multi-pass membrane protein</topology>
    </subcellularLocation>
</comment>
<gene>
    <name evidence="5" type="ORF">D0Z07_2176</name>
</gene>
<keyword evidence="3" id="KW-1133">Transmembrane helix</keyword>
<comment type="caution">
    <text evidence="5">The sequence shown here is derived from an EMBL/GenBank/DDBJ whole genome shotgun (WGS) entry which is preliminary data.</text>
</comment>
<feature type="transmembrane region" description="Helical" evidence="3">
    <location>
        <begin position="303"/>
        <end position="322"/>
    </location>
</feature>
<feature type="transmembrane region" description="Helical" evidence="3">
    <location>
        <begin position="422"/>
        <end position="443"/>
    </location>
</feature>
<evidence type="ECO:0000256" key="3">
    <source>
        <dbReference type="SAM" id="Phobius"/>
    </source>
</evidence>
<protein>
    <submittedName>
        <fullName evidence="5">Aspyridones efflux apdF</fullName>
    </submittedName>
</protein>
<accession>A0A9P7AZN9</accession>
<dbReference type="InterPro" id="IPR050327">
    <property type="entry name" value="Proton-linked_MCT"/>
</dbReference>
<dbReference type="GO" id="GO:0016020">
    <property type="term" value="C:membrane"/>
    <property type="evidence" value="ECO:0007669"/>
    <property type="project" value="UniProtKB-SubCell"/>
</dbReference>
<dbReference type="SUPFAM" id="SSF103473">
    <property type="entry name" value="MFS general substrate transporter"/>
    <property type="match status" value="1"/>
</dbReference>
<dbReference type="EMBL" id="VNKQ01000004">
    <property type="protein sequence ID" value="KAG0651361.1"/>
    <property type="molecule type" value="Genomic_DNA"/>
</dbReference>
<feature type="transmembrane region" description="Helical" evidence="3">
    <location>
        <begin position="266"/>
        <end position="288"/>
    </location>
</feature>
<sequence length="456" mass="49024">MLRQPPLPDVSFALRVSPPNTKQLRRGLFVSNDNRLQELASSVVDNAADNAAVTACDAPPNGGLRAWLQVAGSFFLFFNSWGVVNTFGVFQSYYEVFFAGKATPSDISWIGSIQSFLLMFLGVAAGPLYDSGYFYVLIGIGTCLVVFGLVMTSLCVEYWQVILAQGLCTGIGTGCFYVPAIAILPQYFSTRKALATGLAASGSSLGGIIFPIVFRQLEPAIGFGWTTRLLALISLVTCLLSISVMRTRLIPQQKRSFLELSAFRETPYMFFCAAMFFGNIGFFGPLFYVQTYVIQTRIASRNLSFYLLPMLNAASIPGRIVPGFFAGKIGPLNVLLPAATITGILTLCWIGIHNTPGIVLFSVLYGFFSGGFVSLPGTALASLTPDLARLGTRIGMYSMICSIGSLVGAPISGAILGDTGSFLGLQLFSGTTMFLTGVLLLVTRISREGPKIRVNI</sequence>
<keyword evidence="6" id="KW-1185">Reference proteome</keyword>
<comment type="similarity">
    <text evidence="2">Belongs to the major facilitator superfamily. Monocarboxylate porter (TC 2.A.1.13) family.</text>
</comment>
<evidence type="ECO:0000256" key="2">
    <source>
        <dbReference type="ARBA" id="ARBA00006727"/>
    </source>
</evidence>
<feature type="transmembrane region" description="Helical" evidence="3">
    <location>
        <begin position="225"/>
        <end position="245"/>
    </location>
</feature>
<feature type="transmembrane region" description="Helical" evidence="3">
    <location>
        <begin position="358"/>
        <end position="382"/>
    </location>
</feature>
<proteinExistence type="inferred from homology"/>
<dbReference type="AlphaFoldDB" id="A0A9P7AZN9"/>